<reference evidence="3" key="1">
    <citation type="submission" date="2016-03" db="EMBL/GenBank/DDBJ databases">
        <authorList>
            <person name="Guldener U."/>
        </authorList>
    </citation>
    <scope>NUCLEOTIDE SEQUENCE [LARGE SCALE GENOMIC DNA]</scope>
</reference>
<feature type="region of interest" description="Disordered" evidence="1">
    <location>
        <begin position="1523"/>
        <end position="1902"/>
    </location>
</feature>
<organism evidence="2 3">
    <name type="scientific">Rhynchosporium secalis</name>
    <name type="common">Barley scald fungus</name>
    <dbReference type="NCBI Taxonomy" id="38038"/>
    <lineage>
        <taxon>Eukaryota</taxon>
        <taxon>Fungi</taxon>
        <taxon>Dikarya</taxon>
        <taxon>Ascomycota</taxon>
        <taxon>Pezizomycotina</taxon>
        <taxon>Leotiomycetes</taxon>
        <taxon>Helotiales</taxon>
        <taxon>Ploettnerulaceae</taxon>
        <taxon>Rhynchosporium</taxon>
    </lineage>
</organism>
<feature type="compositionally biased region" description="Basic and acidic residues" evidence="1">
    <location>
        <begin position="2309"/>
        <end position="2318"/>
    </location>
</feature>
<feature type="compositionally biased region" description="Low complexity" evidence="1">
    <location>
        <begin position="1942"/>
        <end position="1959"/>
    </location>
</feature>
<feature type="compositionally biased region" description="Basic and acidic residues" evidence="1">
    <location>
        <begin position="1688"/>
        <end position="1703"/>
    </location>
</feature>
<feature type="region of interest" description="Disordered" evidence="1">
    <location>
        <begin position="1931"/>
        <end position="2333"/>
    </location>
</feature>
<proteinExistence type="predicted"/>
<gene>
    <name evidence="2" type="ORF">RSE6_05531</name>
</gene>
<feature type="region of interest" description="Disordered" evidence="1">
    <location>
        <begin position="1031"/>
        <end position="1194"/>
    </location>
</feature>
<feature type="compositionally biased region" description="Basic and acidic residues" evidence="1">
    <location>
        <begin position="2196"/>
        <end position="2222"/>
    </location>
</feature>
<feature type="region of interest" description="Disordered" evidence="1">
    <location>
        <begin position="932"/>
        <end position="998"/>
    </location>
</feature>
<feature type="compositionally biased region" description="Basic and acidic residues" evidence="1">
    <location>
        <begin position="172"/>
        <end position="182"/>
    </location>
</feature>
<feature type="compositionally biased region" description="Basic residues" evidence="1">
    <location>
        <begin position="1965"/>
        <end position="1978"/>
    </location>
</feature>
<feature type="compositionally biased region" description="Basic and acidic residues" evidence="1">
    <location>
        <begin position="1183"/>
        <end position="1192"/>
    </location>
</feature>
<accession>A0A1E1M819</accession>
<evidence type="ECO:0000313" key="3">
    <source>
        <dbReference type="Proteomes" id="UP000177625"/>
    </source>
</evidence>
<feature type="region of interest" description="Disordered" evidence="1">
    <location>
        <begin position="384"/>
        <end position="596"/>
    </location>
</feature>
<feature type="compositionally biased region" description="Acidic residues" evidence="1">
    <location>
        <begin position="890"/>
        <end position="899"/>
    </location>
</feature>
<feature type="compositionally biased region" description="Polar residues" evidence="1">
    <location>
        <begin position="790"/>
        <end position="809"/>
    </location>
</feature>
<feature type="region of interest" description="Disordered" evidence="1">
    <location>
        <begin position="82"/>
        <end position="362"/>
    </location>
</feature>
<feature type="compositionally biased region" description="Low complexity" evidence="1">
    <location>
        <begin position="1055"/>
        <end position="1064"/>
    </location>
</feature>
<feature type="region of interest" description="Disordered" evidence="1">
    <location>
        <begin position="1252"/>
        <end position="1306"/>
    </location>
</feature>
<feature type="compositionally biased region" description="Basic and acidic residues" evidence="1">
    <location>
        <begin position="1715"/>
        <end position="1731"/>
    </location>
</feature>
<name>A0A1E1M819_RHYSE</name>
<feature type="compositionally biased region" description="Basic and acidic residues" evidence="1">
    <location>
        <begin position="261"/>
        <end position="306"/>
    </location>
</feature>
<keyword evidence="3" id="KW-1185">Reference proteome</keyword>
<feature type="region of interest" description="Disordered" evidence="1">
    <location>
        <begin position="846"/>
        <end position="911"/>
    </location>
</feature>
<feature type="compositionally biased region" description="Low complexity" evidence="1">
    <location>
        <begin position="463"/>
        <end position="483"/>
    </location>
</feature>
<feature type="region of interest" description="Disordered" evidence="1">
    <location>
        <begin position="1320"/>
        <end position="1346"/>
    </location>
</feature>
<feature type="compositionally biased region" description="Low complexity" evidence="1">
    <location>
        <begin position="587"/>
        <end position="596"/>
    </location>
</feature>
<feature type="region of interest" description="Disordered" evidence="1">
    <location>
        <begin position="1375"/>
        <end position="1509"/>
    </location>
</feature>
<feature type="compositionally biased region" description="Polar residues" evidence="1">
    <location>
        <begin position="569"/>
        <end position="580"/>
    </location>
</feature>
<protein>
    <submittedName>
        <fullName evidence="2">Uncharacterized protein</fullName>
    </submittedName>
</protein>
<feature type="compositionally biased region" description="Polar residues" evidence="1">
    <location>
        <begin position="1602"/>
        <end position="1624"/>
    </location>
</feature>
<feature type="compositionally biased region" description="Basic and acidic residues" evidence="1">
    <location>
        <begin position="1281"/>
        <end position="1302"/>
    </location>
</feature>
<feature type="compositionally biased region" description="Basic and acidic residues" evidence="1">
    <location>
        <begin position="2001"/>
        <end position="2016"/>
    </location>
</feature>
<feature type="compositionally biased region" description="Basic and acidic residues" evidence="1">
    <location>
        <begin position="1386"/>
        <end position="1402"/>
    </location>
</feature>
<feature type="compositionally biased region" description="Basic and acidic residues" evidence="1">
    <location>
        <begin position="1659"/>
        <end position="1675"/>
    </location>
</feature>
<feature type="region of interest" description="Disordered" evidence="1">
    <location>
        <begin position="629"/>
        <end position="814"/>
    </location>
</feature>
<feature type="compositionally biased region" description="Basic residues" evidence="1">
    <location>
        <begin position="307"/>
        <end position="316"/>
    </location>
</feature>
<feature type="compositionally biased region" description="Basic and acidic residues" evidence="1">
    <location>
        <begin position="2273"/>
        <end position="2297"/>
    </location>
</feature>
<evidence type="ECO:0000313" key="2">
    <source>
        <dbReference type="EMBL" id="CZT45237.1"/>
    </source>
</evidence>
<feature type="compositionally biased region" description="Basic and acidic residues" evidence="1">
    <location>
        <begin position="1882"/>
        <end position="1899"/>
    </location>
</feature>
<feature type="compositionally biased region" description="Acidic residues" evidence="1">
    <location>
        <begin position="1639"/>
        <end position="1648"/>
    </location>
</feature>
<feature type="compositionally biased region" description="Basic and acidic residues" evidence="1">
    <location>
        <begin position="1495"/>
        <end position="1509"/>
    </location>
</feature>
<feature type="compositionally biased region" description="Acidic residues" evidence="1">
    <location>
        <begin position="1572"/>
        <end position="1581"/>
    </location>
</feature>
<feature type="compositionally biased region" description="Basic and acidic residues" evidence="1">
    <location>
        <begin position="2053"/>
        <end position="2084"/>
    </location>
</feature>
<feature type="compositionally biased region" description="Basic and acidic residues" evidence="1">
    <location>
        <begin position="226"/>
        <end position="254"/>
    </location>
</feature>
<feature type="compositionally biased region" description="Basic and acidic residues" evidence="1">
    <location>
        <begin position="1452"/>
        <end position="1470"/>
    </location>
</feature>
<feature type="compositionally biased region" description="Basic and acidic residues" evidence="1">
    <location>
        <begin position="2150"/>
        <end position="2188"/>
    </location>
</feature>
<dbReference type="Proteomes" id="UP000177625">
    <property type="component" value="Unassembled WGS sequence"/>
</dbReference>
<feature type="compositionally biased region" description="Basic and acidic residues" evidence="1">
    <location>
        <begin position="1072"/>
        <end position="1089"/>
    </location>
</feature>
<feature type="compositionally biased region" description="Basic and acidic residues" evidence="1">
    <location>
        <begin position="1101"/>
        <end position="1120"/>
    </location>
</feature>
<feature type="compositionally biased region" description="Polar residues" evidence="1">
    <location>
        <begin position="91"/>
        <end position="101"/>
    </location>
</feature>
<feature type="compositionally biased region" description="Basic residues" evidence="1">
    <location>
        <begin position="2298"/>
        <end position="2308"/>
    </location>
</feature>
<evidence type="ECO:0000256" key="1">
    <source>
        <dbReference type="SAM" id="MobiDB-lite"/>
    </source>
</evidence>
<feature type="compositionally biased region" description="Basic residues" evidence="1">
    <location>
        <begin position="348"/>
        <end position="357"/>
    </location>
</feature>
<dbReference type="EMBL" id="FJVC01000206">
    <property type="protein sequence ID" value="CZT45237.1"/>
    <property type="molecule type" value="Genomic_DNA"/>
</dbReference>
<feature type="compositionally biased region" description="Low complexity" evidence="1">
    <location>
        <begin position="938"/>
        <end position="957"/>
    </location>
</feature>
<feature type="compositionally biased region" description="Basic and acidic residues" evidence="1">
    <location>
        <begin position="2230"/>
        <end position="2254"/>
    </location>
</feature>
<feature type="compositionally biased region" description="Polar residues" evidence="1">
    <location>
        <begin position="186"/>
        <end position="199"/>
    </location>
</feature>
<feature type="compositionally biased region" description="Low complexity" evidence="1">
    <location>
        <begin position="509"/>
        <end position="522"/>
    </location>
</feature>
<feature type="compositionally biased region" description="Basic and acidic residues" evidence="1">
    <location>
        <begin position="713"/>
        <end position="733"/>
    </location>
</feature>
<sequence length="2333" mass="251285">MGDSSVAICPFRTQIHDPSAIQTEPYEVQTQKFELQVQKYDLQPPQRFEIQESRYEEPVNFTGTSKDLELLARCQKGHAFEFQLEDDSDNDSIQQDYNESDQISHEHPTELGIEDEGQEVKDSKDDDDTGTPKAGEASISQPVATEIVEDLPGGVSSVPPAAPNPPGQDNDIQEHSAKDLVPRDISGSTDTIRSTSPNSVHFADEVDIAPPASELKSILKNNNKPSRKEAKREKKQEKMAKQFEKEPEPEKSSDIAEVEDDLPKPSKKGKDSKKDKKQDKKSKQADKELETEKPLEPEKAEDDSPKHGKKGKKGKKADKSWEPEPTVEKEKEVKPEKAEKQEKGGKGKKDRKGGKGGKGKEKAGKMLIGAAVVGAAAAIAIPALDDSPSESPGDRVTSPNDDISPASDPAPSNDLPSVSPGDSILTPIEDSLPVSDSVPSNESPSDRPGEGISSPVNDSPPASDLVPLNDLPSDSPSDSVPNPTEDSSPASDLVPSKDSLSESPGKDIPSPADSSSASNFAPLTNEQTLDAASHLQGPLAETEEIPIDLQPRSEPLPSSDEPISEATVEETSTPVQQASESVVAESPALAVEEPVPTPPVEEAAALAVEDETQAPIVDEVSVPLVEDVPAPLVEETSPVEDKPAPLGESLPVIEEKTTPAEKQCSLTPSPDDAPASTEKEPDIEASNEVSTPIVGELSPETLAKDLPVVDDSVMPHEEIGSSKPVVEEPKLSVDEDIPAAIEETKENLSRPSDGDSAVAIVEDLPLDEPEQLKEEESSPPVTEELPTSADPDQTPETAETSIEPSNSSLVEEIVHEPAIETLDLVVEKAPPAAVEETVTALVPTNEVIAEDSKVTEEGSNLDADTTTEPDTEVTTEPLAEVTSAPSAIDQDAEEKDDDNSQPASEAPQIEAINAILEVGEVDKSPAAIELVVDHEEPVSASNDSALVSDSSSSDEVVPQAPQPEEVADANGLGLKNESEPVVKSEGVASETASQIPAVEAPIEAAVETLEAKVDEEFVAAQVPAIATELAVEVVDETSGPSDDEPTSQADETSEPDSLSEPSPEQAGTPSTEVDHTATENLDEMSKDQESISEVSSVEQTLEEKVDIPLDVSEDKQKEVDDAQSTSEALPVEADSIIKKVEQEDASPAQPEPIVNLEPVSTPDDSNTGASDGVEDTPAVEANDGLRDSKNEPESAIEIVSPTIPGKAEPVVHIKSPSIAEEPSELIEMESQKIIAESTIVAVLIEDCALGEKDESSDLFSEPQAEPISGEPVSLSSDDSIEPAKAETCEDQSRELAISDEKPVSVADQSIEEGLTLEAASTIIDDANDDTTASDEALTAPEAEKVKEPLIVVESKEAVSDIAQEIPAILDVAVAARSPGEESSDESGGKDNESLESSTKEIINETSSEPSEPVVNDPAPESKGEDNDSLEPSTIEIKELVDETSPELPEPGVEIKDDPSAVESEGKDHKSLKLSTTETKELADETSSESSGPIIETKDDPSPVENEGKEHEFLELSTIEIKELVDKTSSEPSEPTVEIKDDPAPDETLAVESKVQDGNSEDEQPLTVSEATIAEDLEEDTKLDEPELPTPVPTNEELGETGPKNQASNESEMVDSLPSSEVTETSEPKALEVEAASETNDIEANDEVPEAVQNLTPKVAENKELDSVPEQTRDLGLEPGLDVIPVVSETKESDSIPEETKDLELAPPFDSSPDVSETKEPDPVTDETKDLDPEPQNLADGAPQVGEPLQEVEKPVAAEAPTFEPKDPEPEVVESQTPVVELKESEPEPVISLEPQIPTAGPRESEPEVNVESQIPNVEPKESEPDVVESQTTVEPKDRDPEVNVESQTPIVEPKQSEPETTVEENKEPEPEPASPYPPQNEEVSKETVVEEGGESKESSALDDALPIVAGAAAAVAVGVIAAEILSDDKPMTDQAIVEEPEQLPQVVEEPGPGELPSSPKSDKERRRHRSSRHSRSSHHSSSSKDVPREERSSHHSSSSKDVPREERPHHKRRETEPPPITSPKSSPRSVKPTRHDSGVSTGRTSSPRHRKDRTPEEQAAHDKRKEEKRARLRAAEAELTKSKPLDSTVIEEGDETPMPAIPRRISSSRRHSSTKSATSNGSTADGGDKRPNLRGLKGISVVKSPFVATDKAHVKEVVEKTTKAPIIDRPRFSTDHERPKHTRRETTSHHTRSHRREREREESDNRVEEERKARKSRRESDKGLATARADVAEETRKMQEKEDEERRIRREERRLRRAQTEAAGKSSEGGGKTSERSAEKGKERESIGRDGEAVRSKERVHRHRHRREKEKEREEKPKGALKGLFSSMRKVFN</sequence>
<feature type="compositionally biased region" description="Basic and acidic residues" evidence="1">
    <location>
        <begin position="317"/>
        <end position="347"/>
    </location>
</feature>